<gene>
    <name evidence="1" type="ORF">G5B47_02600</name>
</gene>
<evidence type="ECO:0000313" key="2">
    <source>
        <dbReference type="Proteomes" id="UP000480151"/>
    </source>
</evidence>
<protein>
    <submittedName>
        <fullName evidence="1">Phage terminase small subunit P27 family</fullName>
    </submittedName>
</protein>
<dbReference type="InterPro" id="IPR006448">
    <property type="entry name" value="Phage_term_ssu_P27"/>
</dbReference>
<dbReference type="EMBL" id="JAAKGU010000001">
    <property type="protein sequence ID" value="NGM81298.1"/>
    <property type="molecule type" value="Genomic_DNA"/>
</dbReference>
<name>A0A6M1PG43_9BACL</name>
<evidence type="ECO:0000313" key="1">
    <source>
        <dbReference type="EMBL" id="NGM81298.1"/>
    </source>
</evidence>
<reference evidence="1 2" key="1">
    <citation type="submission" date="2020-02" db="EMBL/GenBank/DDBJ databases">
        <authorList>
            <person name="Gao J."/>
            <person name="Sun J."/>
        </authorList>
    </citation>
    <scope>NUCLEOTIDE SEQUENCE [LARGE SCALE GENOMIC DNA]</scope>
    <source>
        <strain evidence="1 2">7124</strain>
    </source>
</reference>
<proteinExistence type="predicted"/>
<keyword evidence="2" id="KW-1185">Reference proteome</keyword>
<sequence>MDNQIKPPAFLNVEAKKKFQTIYAALNADNKWRDGDEIALSALCASYQHWVEAEKAIKKNGDLCFTTDTGYRQQIPEISIANNAMKNMLSFIKEFALTPRERTKLKEMILKEDNNADDEMEDMIQK</sequence>
<accession>A0A6M1PG43</accession>
<dbReference type="Pfam" id="PF05119">
    <property type="entry name" value="Terminase_4"/>
    <property type="match status" value="1"/>
</dbReference>
<dbReference type="RefSeq" id="WP_165094009.1">
    <property type="nucleotide sequence ID" value="NZ_JAAKGU010000001.1"/>
</dbReference>
<dbReference type="NCBIfam" id="TIGR01558">
    <property type="entry name" value="sm_term_P27"/>
    <property type="match status" value="1"/>
</dbReference>
<comment type="caution">
    <text evidence="1">The sequence shown here is derived from an EMBL/GenBank/DDBJ whole genome shotgun (WGS) entry which is preliminary data.</text>
</comment>
<organism evidence="1 2">
    <name type="scientific">Paenibacillus apii</name>
    <dbReference type="NCBI Taxonomy" id="1850370"/>
    <lineage>
        <taxon>Bacteria</taxon>
        <taxon>Bacillati</taxon>
        <taxon>Bacillota</taxon>
        <taxon>Bacilli</taxon>
        <taxon>Bacillales</taxon>
        <taxon>Paenibacillaceae</taxon>
        <taxon>Paenibacillus</taxon>
    </lineage>
</organism>
<dbReference type="AlphaFoldDB" id="A0A6M1PG43"/>
<dbReference type="Proteomes" id="UP000480151">
    <property type="component" value="Unassembled WGS sequence"/>
</dbReference>